<dbReference type="InterPro" id="IPR020846">
    <property type="entry name" value="MFS_dom"/>
</dbReference>
<gene>
    <name evidence="8" type="ORF">CGZ90_15215</name>
</gene>
<dbReference type="GO" id="GO:0022857">
    <property type="term" value="F:transmembrane transporter activity"/>
    <property type="evidence" value="ECO:0007669"/>
    <property type="project" value="InterPro"/>
</dbReference>
<dbReference type="PROSITE" id="PS50850">
    <property type="entry name" value="MFS"/>
    <property type="match status" value="1"/>
</dbReference>
<name>A0A235F753_9BACL</name>
<feature type="transmembrane region" description="Helical" evidence="6">
    <location>
        <begin position="321"/>
        <end position="343"/>
    </location>
</feature>
<comment type="caution">
    <text evidence="8">The sequence shown here is derived from an EMBL/GenBank/DDBJ whole genome shotgun (WGS) entry which is preliminary data.</text>
</comment>
<evidence type="ECO:0000256" key="6">
    <source>
        <dbReference type="SAM" id="Phobius"/>
    </source>
</evidence>
<reference evidence="8 9" key="1">
    <citation type="submission" date="2017-07" db="EMBL/GenBank/DDBJ databases">
        <title>Fictibacillus sp. nov. GDSW-R2A3 Genome sequencing and assembly.</title>
        <authorList>
            <person name="Mayilraj S."/>
        </authorList>
    </citation>
    <scope>NUCLEOTIDE SEQUENCE [LARGE SCALE GENOMIC DNA]</scope>
    <source>
        <strain evidence="8 9">GDSW-R2A3</strain>
    </source>
</reference>
<sequence length="476" mass="50008">MSQGESFQVQQLLTEKEISFQLEIVSSCLLLKVNEEDAALAKEIITNRSLVIQEKDSHLIKEKLYKRSLLVVSLSQIFGGAGLAAGITVGALLAKEMLGTEAYSGLPAALFTLGSAGAAFIVGKLSQRFGRRTGLTAGFMTGGFGALGVALSAITNSIILLFFSLLIYGAGTASNLQARYAGTDLASEQQRATAVSIIMVSTTFGAFAGPSLVGTMKDYALNIGIPSLAGPFLFSGTAFIIAGLIIFLMLRPDPYHFVKMLENNKRSRNSNVEHTTSEIPAYKNGIMAGAAIMILTQLVMIAIMTMTPIHMEHHGHSLNEIGLVIGVHIGSMYLPSLLTGLLVDKIGRTIMGAASGVILLLAGIIAAMAPSNSLLFLIIALSLLGIGWNVGLITGTTMIVDSTEPSQRAKSQGTVDVFIALAGASGGALSGVIVGSSSYATLSFAGGILSLLLVPLVVRKNRNTKIELNKKRNMSN</sequence>
<evidence type="ECO:0000313" key="9">
    <source>
        <dbReference type="Proteomes" id="UP000215059"/>
    </source>
</evidence>
<feature type="transmembrane region" description="Helical" evidence="6">
    <location>
        <begin position="135"/>
        <end position="154"/>
    </location>
</feature>
<feature type="transmembrane region" description="Helical" evidence="6">
    <location>
        <begin position="232"/>
        <end position="250"/>
    </location>
</feature>
<dbReference type="SUPFAM" id="SSF103473">
    <property type="entry name" value="MFS general substrate transporter"/>
    <property type="match status" value="1"/>
</dbReference>
<keyword evidence="3 6" id="KW-0812">Transmembrane</keyword>
<evidence type="ECO:0000256" key="2">
    <source>
        <dbReference type="ARBA" id="ARBA00022448"/>
    </source>
</evidence>
<feature type="transmembrane region" description="Helical" evidence="6">
    <location>
        <begin position="415"/>
        <end position="433"/>
    </location>
</feature>
<keyword evidence="2" id="KW-0813">Transport</keyword>
<keyword evidence="5 6" id="KW-0472">Membrane</keyword>
<dbReference type="Pfam" id="PF07690">
    <property type="entry name" value="MFS_1"/>
    <property type="match status" value="2"/>
</dbReference>
<feature type="transmembrane region" description="Helical" evidence="6">
    <location>
        <begin position="69"/>
        <end position="93"/>
    </location>
</feature>
<dbReference type="Gene3D" id="1.20.1250.20">
    <property type="entry name" value="MFS general substrate transporter like domains"/>
    <property type="match status" value="1"/>
</dbReference>
<feature type="transmembrane region" description="Helical" evidence="6">
    <location>
        <begin position="105"/>
        <end position="123"/>
    </location>
</feature>
<dbReference type="OrthoDB" id="9776171at2"/>
<evidence type="ECO:0000313" key="8">
    <source>
        <dbReference type="EMBL" id="OYD56944.1"/>
    </source>
</evidence>
<feature type="transmembrane region" description="Helical" evidence="6">
    <location>
        <begin position="160"/>
        <end position="180"/>
    </location>
</feature>
<organism evidence="8 9">
    <name type="scientific">Fictibacillus aquaticus</name>
    <dbReference type="NCBI Taxonomy" id="2021314"/>
    <lineage>
        <taxon>Bacteria</taxon>
        <taxon>Bacillati</taxon>
        <taxon>Bacillota</taxon>
        <taxon>Bacilli</taxon>
        <taxon>Bacillales</taxon>
        <taxon>Fictibacillaceae</taxon>
        <taxon>Fictibacillus</taxon>
    </lineage>
</organism>
<feature type="transmembrane region" description="Helical" evidence="6">
    <location>
        <begin position="192"/>
        <end position="212"/>
    </location>
</feature>
<dbReference type="InterPro" id="IPR036259">
    <property type="entry name" value="MFS_trans_sf"/>
</dbReference>
<evidence type="ECO:0000256" key="4">
    <source>
        <dbReference type="ARBA" id="ARBA00022989"/>
    </source>
</evidence>
<feature type="domain" description="Major facilitator superfamily (MFS) profile" evidence="7">
    <location>
        <begin position="68"/>
        <end position="462"/>
    </location>
</feature>
<evidence type="ECO:0000256" key="3">
    <source>
        <dbReference type="ARBA" id="ARBA00022692"/>
    </source>
</evidence>
<feature type="transmembrane region" description="Helical" evidence="6">
    <location>
        <begin position="350"/>
        <end position="368"/>
    </location>
</feature>
<protein>
    <submittedName>
        <fullName evidence="8">MFS transporter</fullName>
    </submittedName>
</protein>
<dbReference type="AlphaFoldDB" id="A0A235F753"/>
<proteinExistence type="predicted"/>
<evidence type="ECO:0000256" key="1">
    <source>
        <dbReference type="ARBA" id="ARBA00004651"/>
    </source>
</evidence>
<dbReference type="GO" id="GO:0005886">
    <property type="term" value="C:plasma membrane"/>
    <property type="evidence" value="ECO:0007669"/>
    <property type="project" value="UniProtKB-SubCell"/>
</dbReference>
<dbReference type="Proteomes" id="UP000215059">
    <property type="component" value="Unassembled WGS sequence"/>
</dbReference>
<feature type="transmembrane region" description="Helical" evidence="6">
    <location>
        <begin position="374"/>
        <end position="394"/>
    </location>
</feature>
<keyword evidence="4 6" id="KW-1133">Transmembrane helix</keyword>
<dbReference type="PANTHER" id="PTHR23534:SF1">
    <property type="entry name" value="MAJOR FACILITATOR SUPERFAMILY PROTEIN"/>
    <property type="match status" value="1"/>
</dbReference>
<comment type="subcellular location">
    <subcellularLocation>
        <location evidence="1">Cell membrane</location>
        <topology evidence="1">Multi-pass membrane protein</topology>
    </subcellularLocation>
</comment>
<dbReference type="InterPro" id="IPR011701">
    <property type="entry name" value="MFS"/>
</dbReference>
<evidence type="ECO:0000259" key="7">
    <source>
        <dbReference type="PROSITE" id="PS50850"/>
    </source>
</evidence>
<dbReference type="EMBL" id="NOII01000010">
    <property type="protein sequence ID" value="OYD56944.1"/>
    <property type="molecule type" value="Genomic_DNA"/>
</dbReference>
<feature type="transmembrane region" description="Helical" evidence="6">
    <location>
        <begin position="439"/>
        <end position="458"/>
    </location>
</feature>
<feature type="transmembrane region" description="Helical" evidence="6">
    <location>
        <begin position="286"/>
        <end position="309"/>
    </location>
</feature>
<dbReference type="PANTHER" id="PTHR23534">
    <property type="entry name" value="MFS PERMEASE"/>
    <property type="match status" value="1"/>
</dbReference>
<accession>A0A235F753</accession>
<evidence type="ECO:0000256" key="5">
    <source>
        <dbReference type="ARBA" id="ARBA00023136"/>
    </source>
</evidence>
<keyword evidence="9" id="KW-1185">Reference proteome</keyword>